<feature type="transmembrane region" description="Helical" evidence="1">
    <location>
        <begin position="20"/>
        <end position="45"/>
    </location>
</feature>
<evidence type="ECO:0000256" key="1">
    <source>
        <dbReference type="SAM" id="Phobius"/>
    </source>
</evidence>
<organism evidence="2">
    <name type="scientific">Pyramimonas obovata</name>
    <dbReference type="NCBI Taxonomy" id="1411642"/>
    <lineage>
        <taxon>Eukaryota</taxon>
        <taxon>Viridiplantae</taxon>
        <taxon>Chlorophyta</taxon>
        <taxon>Pyramimonadophyceae</taxon>
        <taxon>Pyramimonadales</taxon>
        <taxon>Pyramimonadaceae</taxon>
        <taxon>Pyramimonas</taxon>
        <taxon>Pyramimonas incertae sedis</taxon>
    </lineage>
</organism>
<keyword evidence="1" id="KW-0812">Transmembrane</keyword>
<keyword evidence="1" id="KW-1133">Transmembrane helix</keyword>
<accession>A0A7S0QN45</accession>
<gene>
    <name evidence="2" type="ORF">POBO1169_LOCUS1061</name>
</gene>
<sequence>MDKDMEDSRPRSGGKAGNMLNIVVVILVVVSLVVNLVSLATIAYLTSYTVDKVGGFEDDLKNTFLMGNPETSWADVVNKQLRTNYYDLFLEAASTLDRVSTALESSPTEYLQEVGAFMKTMGSFTEMLKLIRPVTDGSAKPVGDGDMDGGVLGDIVGLSGGKDSKMVKFLESQGDKESLNALGTTCKLWLTPIASATWGYSQYHVKGWDVSGRDGYSRCVRYGDNYQCQKSLDVTQDVRALVEDVRDVCNRLETVN</sequence>
<proteinExistence type="predicted"/>
<reference evidence="2" key="1">
    <citation type="submission" date="2021-01" db="EMBL/GenBank/DDBJ databases">
        <authorList>
            <person name="Corre E."/>
            <person name="Pelletier E."/>
            <person name="Niang G."/>
            <person name="Scheremetjew M."/>
            <person name="Finn R."/>
            <person name="Kale V."/>
            <person name="Holt S."/>
            <person name="Cochrane G."/>
            <person name="Meng A."/>
            <person name="Brown T."/>
            <person name="Cohen L."/>
        </authorList>
    </citation>
    <scope>NUCLEOTIDE SEQUENCE</scope>
    <source>
        <strain evidence="2">CCMP722</strain>
    </source>
</reference>
<protein>
    <submittedName>
        <fullName evidence="2">Uncharacterized protein</fullName>
    </submittedName>
</protein>
<dbReference type="EMBL" id="HBFA01002131">
    <property type="protein sequence ID" value="CAD8649453.1"/>
    <property type="molecule type" value="Transcribed_RNA"/>
</dbReference>
<keyword evidence="1" id="KW-0472">Membrane</keyword>
<name>A0A7S0QN45_9CHLO</name>
<evidence type="ECO:0000313" key="2">
    <source>
        <dbReference type="EMBL" id="CAD8649453.1"/>
    </source>
</evidence>
<dbReference type="AlphaFoldDB" id="A0A7S0QN45"/>